<dbReference type="RefSeq" id="WP_353685334.1">
    <property type="nucleotide sequence ID" value="NZ_CP144374.1"/>
</dbReference>
<evidence type="ECO:0000259" key="9">
    <source>
        <dbReference type="PROSITE" id="PS50126"/>
    </source>
</evidence>
<dbReference type="SMART" id="SM00955">
    <property type="entry name" value="RNB"/>
    <property type="match status" value="1"/>
</dbReference>
<accession>A0AAU8H1L3</accession>
<keyword evidence="4 8" id="KW-0540">Nuclease</keyword>
<dbReference type="HAMAP" id="MF_01895">
    <property type="entry name" value="RNase_R"/>
    <property type="match status" value="1"/>
</dbReference>
<dbReference type="PANTHER" id="PTHR23355">
    <property type="entry name" value="RIBONUCLEASE"/>
    <property type="match status" value="1"/>
</dbReference>
<dbReference type="PROSITE" id="PS01175">
    <property type="entry name" value="RIBONUCLEASE_II"/>
    <property type="match status" value="1"/>
</dbReference>
<evidence type="ECO:0000256" key="8">
    <source>
        <dbReference type="HAMAP-Rule" id="MF_01895"/>
    </source>
</evidence>
<dbReference type="EC" id="3.1.13.1" evidence="8"/>
<evidence type="ECO:0000313" key="10">
    <source>
        <dbReference type="EMBL" id="XCH47673.1"/>
    </source>
</evidence>
<feature type="domain" description="S1 motif" evidence="9">
    <location>
        <begin position="610"/>
        <end position="691"/>
    </location>
</feature>
<dbReference type="NCBIfam" id="TIGR02063">
    <property type="entry name" value="RNase_R"/>
    <property type="match status" value="1"/>
</dbReference>
<dbReference type="InterPro" id="IPR022966">
    <property type="entry name" value="RNase_II/R_CS"/>
</dbReference>
<dbReference type="Pfam" id="PF00773">
    <property type="entry name" value="RNB"/>
    <property type="match status" value="1"/>
</dbReference>
<dbReference type="InterPro" id="IPR001900">
    <property type="entry name" value="RNase_II/R"/>
</dbReference>
<protein>
    <recommendedName>
        <fullName evidence="8">Ribonuclease R</fullName>
        <shortName evidence="8">RNase R</shortName>
        <ecNumber evidence="8">3.1.13.1</ecNumber>
    </recommendedName>
</protein>
<dbReference type="PANTHER" id="PTHR23355:SF9">
    <property type="entry name" value="DIS3-LIKE EXONUCLEASE 2"/>
    <property type="match status" value="1"/>
</dbReference>
<keyword evidence="7 8" id="KW-0694">RNA-binding</keyword>
<evidence type="ECO:0000256" key="6">
    <source>
        <dbReference type="ARBA" id="ARBA00022839"/>
    </source>
</evidence>
<dbReference type="InterPro" id="IPR050180">
    <property type="entry name" value="RNR_Ribonuclease"/>
</dbReference>
<keyword evidence="3 8" id="KW-0963">Cytoplasm</keyword>
<reference evidence="10" key="1">
    <citation type="submission" date="2024-01" db="EMBL/GenBank/DDBJ databases">
        <title>The first autotrophic representatives of the genus Thermodesulfovibrio.</title>
        <authorList>
            <person name="Maltseva A.I."/>
            <person name="Elcheninov A.G."/>
            <person name="Kublanov I.V."/>
            <person name="Lebedinsky A.V."/>
            <person name="Frolov E.N."/>
        </authorList>
    </citation>
    <scope>NUCLEOTIDE SEQUENCE</scope>
    <source>
        <strain evidence="10">3462-1</strain>
    </source>
</reference>
<dbReference type="InterPro" id="IPR012340">
    <property type="entry name" value="NA-bd_OB-fold"/>
</dbReference>
<dbReference type="InterPro" id="IPR013223">
    <property type="entry name" value="RNase_B_OB_dom"/>
</dbReference>
<dbReference type="KEGG" id="tob:V4D31_04795"/>
<keyword evidence="6 8" id="KW-0269">Exonuclease</keyword>
<evidence type="ECO:0000256" key="7">
    <source>
        <dbReference type="ARBA" id="ARBA00022884"/>
    </source>
</evidence>
<evidence type="ECO:0000256" key="5">
    <source>
        <dbReference type="ARBA" id="ARBA00022801"/>
    </source>
</evidence>
<dbReference type="EMBL" id="CP144374">
    <property type="protein sequence ID" value="XCH47673.1"/>
    <property type="molecule type" value="Genomic_DNA"/>
</dbReference>
<dbReference type="AlphaFoldDB" id="A0AAU8H1L3"/>
<dbReference type="InterPro" id="IPR011805">
    <property type="entry name" value="RNase_R"/>
</dbReference>
<dbReference type="Pfam" id="PF08206">
    <property type="entry name" value="OB_RNB"/>
    <property type="match status" value="1"/>
</dbReference>
<dbReference type="GO" id="GO:0005829">
    <property type="term" value="C:cytosol"/>
    <property type="evidence" value="ECO:0007669"/>
    <property type="project" value="TreeGrafter"/>
</dbReference>
<comment type="catalytic activity">
    <reaction evidence="1 8">
        <text>Exonucleolytic cleavage in the 3'- to 5'-direction to yield nucleoside 5'-phosphates.</text>
        <dbReference type="EC" id="3.1.13.1"/>
    </reaction>
</comment>
<dbReference type="SMART" id="SM00357">
    <property type="entry name" value="CSP"/>
    <property type="match status" value="1"/>
</dbReference>
<dbReference type="Pfam" id="PF17876">
    <property type="entry name" value="CSD2"/>
    <property type="match status" value="1"/>
</dbReference>
<dbReference type="PROSITE" id="PS50126">
    <property type="entry name" value="S1"/>
    <property type="match status" value="1"/>
</dbReference>
<gene>
    <name evidence="8 10" type="primary">rnr</name>
    <name evidence="10" type="ORF">V4D31_04795</name>
</gene>
<dbReference type="CDD" id="cd04471">
    <property type="entry name" value="S1_RNase_R"/>
    <property type="match status" value="1"/>
</dbReference>
<evidence type="ECO:0000256" key="4">
    <source>
        <dbReference type="ARBA" id="ARBA00022722"/>
    </source>
</evidence>
<name>A0AAU8H1L3_9BACT</name>
<comment type="subcellular location">
    <subcellularLocation>
        <location evidence="2 8">Cytoplasm</location>
    </subcellularLocation>
</comment>
<comment type="similarity">
    <text evidence="8">Belongs to the RNR ribonuclease family. RNase R subfamily.</text>
</comment>
<evidence type="ECO:0000256" key="2">
    <source>
        <dbReference type="ARBA" id="ARBA00004496"/>
    </source>
</evidence>
<dbReference type="GO" id="GO:0008859">
    <property type="term" value="F:exoribonuclease II activity"/>
    <property type="evidence" value="ECO:0007669"/>
    <property type="project" value="UniProtKB-UniRule"/>
</dbReference>
<dbReference type="GO" id="GO:0003723">
    <property type="term" value="F:RNA binding"/>
    <property type="evidence" value="ECO:0007669"/>
    <property type="project" value="UniProtKB-UniRule"/>
</dbReference>
<evidence type="ECO:0000256" key="1">
    <source>
        <dbReference type="ARBA" id="ARBA00001849"/>
    </source>
</evidence>
<dbReference type="GO" id="GO:0006402">
    <property type="term" value="P:mRNA catabolic process"/>
    <property type="evidence" value="ECO:0007669"/>
    <property type="project" value="TreeGrafter"/>
</dbReference>
<proteinExistence type="inferred from homology"/>
<dbReference type="SUPFAM" id="SSF50249">
    <property type="entry name" value="Nucleic acid-binding proteins"/>
    <property type="match status" value="4"/>
</dbReference>
<dbReference type="NCBIfam" id="TIGR00358">
    <property type="entry name" value="3_prime_RNase"/>
    <property type="match status" value="1"/>
</dbReference>
<dbReference type="InterPro" id="IPR040476">
    <property type="entry name" value="CSD2"/>
</dbReference>
<evidence type="ECO:0000256" key="3">
    <source>
        <dbReference type="ARBA" id="ARBA00022490"/>
    </source>
</evidence>
<dbReference type="Pfam" id="PF00575">
    <property type="entry name" value="S1"/>
    <property type="match status" value="1"/>
</dbReference>
<sequence length="691" mass="80492">MKGESILEFIKKSGKPLSFKEISDAFGLKASERKKLKYTLKELLVQGKILRNRKGLYLPIKEAKLVTGFFESHRNGFGFVIPDSPKERDIFIPPHATMGAMHADRVIARLEQSRKREGRIIRIIERAVKKIVGKIEKSGQIFYIQPRKKNISQQIVVAPGDIKIKPGDIVLAEITTYQPMVAKIVKVFEKPKTPREDLEILIYEYELPKKFPKDVVNASEKLFLKGISKTEFKNRVDLRELPTVTIDGENAKDFDDAVSIKKTRNGFILWVHIADVSHYVKWDSPLDIEARKRGTSVYLPDRVIPMLPHELSENLCSLLPKTPRLTFTVEMHFNKLGERKQSLFYPSIIQTMERMTYTSVKKILIDRDSEEIKKYKALVPHFEKMAELCEILKSKRKKRGSLDFDLPEPEVLLDIKGDPMGIIKAERNLAHFIIEEFMIAANEAVAEFLYSKDVPCLYRVHEEPETNKIQYLTKIIKNLGILKEDLKPSEFHEFIEVVKETPYEEIVNYLILRSLKQARYSPENVGHFGLASECYTHFTSPIRRYPDLVVHRILKEFLKKGKISKERKKELEKILPDIAIYSSRMERRADDVERDAIEIMRAWFMKDKIGEEFEGRVTMVTPEGLRVRLEDYYIEGFLPVSYMTDDFYQFDDKRYCLTGFKRKRKFTIGTPLKVILSKVSIEEREIIFELL</sequence>
<dbReference type="InterPro" id="IPR011129">
    <property type="entry name" value="CSD"/>
</dbReference>
<keyword evidence="5 8" id="KW-0378">Hydrolase</keyword>
<dbReference type="Gene3D" id="2.40.50.140">
    <property type="entry name" value="Nucleic acid-binding proteins"/>
    <property type="match status" value="2"/>
</dbReference>
<organism evidence="10">
    <name type="scientific">Thermodesulfovibrio obliviosus</name>
    <dbReference type="NCBI Taxonomy" id="3118332"/>
    <lineage>
        <taxon>Bacteria</taxon>
        <taxon>Pseudomonadati</taxon>
        <taxon>Nitrospirota</taxon>
        <taxon>Thermodesulfovibrionia</taxon>
        <taxon>Thermodesulfovibrionales</taxon>
        <taxon>Thermodesulfovibrionaceae</taxon>
        <taxon>Thermodesulfovibrio</taxon>
    </lineage>
</organism>
<comment type="function">
    <text evidence="8">3'-5' exoribonuclease that releases 5'-nucleoside monophosphates and is involved in maturation of structured RNAs.</text>
</comment>
<dbReference type="SMART" id="SM00316">
    <property type="entry name" value="S1"/>
    <property type="match status" value="1"/>
</dbReference>
<dbReference type="InterPro" id="IPR004476">
    <property type="entry name" value="RNase_II/RNase_R"/>
</dbReference>
<dbReference type="InterPro" id="IPR003029">
    <property type="entry name" value="S1_domain"/>
</dbReference>